<gene>
    <name evidence="2" type="ORF">HUT05_23290</name>
</gene>
<keyword evidence="3" id="KW-1185">Reference proteome</keyword>
<evidence type="ECO:0000256" key="1">
    <source>
        <dbReference type="SAM" id="MobiDB-lite"/>
    </source>
</evidence>
<dbReference type="EMBL" id="CP056041">
    <property type="protein sequence ID" value="QKZ20023.1"/>
    <property type="molecule type" value="Genomic_DNA"/>
</dbReference>
<accession>A0A7H8T952</accession>
<dbReference type="InterPro" id="IPR036689">
    <property type="entry name" value="ESAT-6-like_sf"/>
</dbReference>
<sequence length="92" mass="10220">MARTFDELVAMQRAADRAHSRVEELRDEYGPPTRTPWTGSRNDSYESAWHTWRTLAQEVQAAITTHAAEQGTARSQVESDVKKAARHPGAGG</sequence>
<dbReference type="SUPFAM" id="SSF140453">
    <property type="entry name" value="EsxAB dimer-like"/>
    <property type="match status" value="1"/>
</dbReference>
<feature type="compositionally biased region" description="Basic and acidic residues" evidence="1">
    <location>
        <begin position="15"/>
        <end position="29"/>
    </location>
</feature>
<evidence type="ECO:0000313" key="3">
    <source>
        <dbReference type="Proteomes" id="UP000509418"/>
    </source>
</evidence>
<dbReference type="AlphaFoldDB" id="A0A7H8T952"/>
<evidence type="ECO:0000313" key="2">
    <source>
        <dbReference type="EMBL" id="QKZ20023.1"/>
    </source>
</evidence>
<organism evidence="2 3">
    <name type="scientific">Streptomyces chartreusis</name>
    <dbReference type="NCBI Taxonomy" id="1969"/>
    <lineage>
        <taxon>Bacteria</taxon>
        <taxon>Bacillati</taxon>
        <taxon>Actinomycetota</taxon>
        <taxon>Actinomycetes</taxon>
        <taxon>Kitasatosporales</taxon>
        <taxon>Streptomycetaceae</taxon>
        <taxon>Streptomyces</taxon>
    </lineage>
</organism>
<dbReference type="Gene3D" id="1.10.287.1060">
    <property type="entry name" value="ESAT-6-like"/>
    <property type="match status" value="1"/>
</dbReference>
<dbReference type="Proteomes" id="UP000509418">
    <property type="component" value="Chromosome"/>
</dbReference>
<feature type="region of interest" description="Disordered" evidence="1">
    <location>
        <begin position="67"/>
        <end position="92"/>
    </location>
</feature>
<proteinExistence type="predicted"/>
<name>A0A7H8T952_STRCX</name>
<dbReference type="RefSeq" id="WP_176576204.1">
    <property type="nucleotide sequence ID" value="NZ_CBDRGH010000027.1"/>
</dbReference>
<feature type="region of interest" description="Disordered" evidence="1">
    <location>
        <begin position="15"/>
        <end position="44"/>
    </location>
</feature>
<reference evidence="2 3" key="1">
    <citation type="submission" date="2020-06" db="EMBL/GenBank/DDBJ databases">
        <title>Genome mining for natural products.</title>
        <authorList>
            <person name="Zhang B."/>
            <person name="Shi J."/>
            <person name="Ge H."/>
        </authorList>
    </citation>
    <scope>NUCLEOTIDE SEQUENCE [LARGE SCALE GENOMIC DNA]</scope>
    <source>
        <strain evidence="2 3">NA02069</strain>
    </source>
</reference>
<protein>
    <submittedName>
        <fullName evidence="2">Uncharacterized protein</fullName>
    </submittedName>
</protein>